<accession>A0A2M9BFL7</accession>
<dbReference type="Pfam" id="PF18029">
    <property type="entry name" value="Glyoxalase_6"/>
    <property type="match status" value="2"/>
</dbReference>
<dbReference type="Gene3D" id="3.10.180.10">
    <property type="entry name" value="2,3-Dihydroxybiphenyl 1,2-Dioxygenase, domain 1"/>
    <property type="match status" value="2"/>
</dbReference>
<dbReference type="InterPro" id="IPR041581">
    <property type="entry name" value="Glyoxalase_6"/>
</dbReference>
<dbReference type="InterPro" id="IPR029068">
    <property type="entry name" value="Glyas_Bleomycin-R_OHBP_Dase"/>
</dbReference>
<dbReference type="AlphaFoldDB" id="A0A2M9BFL7"/>
<dbReference type="PANTHER" id="PTHR35908:SF1">
    <property type="entry name" value="CONSERVED PROTEIN"/>
    <property type="match status" value="1"/>
</dbReference>
<organism evidence="2 3">
    <name type="scientific">Mumia flava</name>
    <dbReference type="NCBI Taxonomy" id="1348852"/>
    <lineage>
        <taxon>Bacteria</taxon>
        <taxon>Bacillati</taxon>
        <taxon>Actinomycetota</taxon>
        <taxon>Actinomycetes</taxon>
        <taxon>Propionibacteriales</taxon>
        <taxon>Nocardioidaceae</taxon>
        <taxon>Mumia</taxon>
    </lineage>
</organism>
<name>A0A2M9BFL7_9ACTN</name>
<gene>
    <name evidence="2" type="ORF">CLV56_0932</name>
</gene>
<comment type="caution">
    <text evidence="2">The sequence shown here is derived from an EMBL/GenBank/DDBJ whole genome shotgun (WGS) entry which is preliminary data.</text>
</comment>
<reference evidence="2 3" key="1">
    <citation type="submission" date="2017-11" db="EMBL/GenBank/DDBJ databases">
        <title>Genomic Encyclopedia of Archaeal and Bacterial Type Strains, Phase II (KMG-II): From Individual Species to Whole Genera.</title>
        <authorList>
            <person name="Goeker M."/>
        </authorList>
    </citation>
    <scope>NUCLEOTIDE SEQUENCE [LARGE SCALE GENOMIC DNA]</scope>
    <source>
        <strain evidence="2 3">DSM 27763</strain>
    </source>
</reference>
<dbReference type="RefSeq" id="WP_157805066.1">
    <property type="nucleotide sequence ID" value="NZ_PGEZ01000001.1"/>
</dbReference>
<keyword evidence="3" id="KW-1185">Reference proteome</keyword>
<dbReference type="EMBL" id="PGEZ01000001">
    <property type="protein sequence ID" value="PJJ56721.1"/>
    <property type="molecule type" value="Genomic_DNA"/>
</dbReference>
<feature type="domain" description="Glyoxalase-like" evidence="1">
    <location>
        <begin position="152"/>
        <end position="256"/>
    </location>
</feature>
<sequence length="270" mass="29640">MTPQQHEDRVDEQPAPEDTAAVARFQSLCIDVTDARAMAPFWAAALGLTAQVRDDGQALLRGATPEHTVWINEVPEPRTVKQRVHLDVHAVSVAEYERLGARVLPAREPQGWTVMADPEGGELCVFERDDAWWDGERTTGGEAERDGYRLYEVVVDAADARRIADWWAGVLGVEAVHEEGASAIEPMPGAPFACWVFGDVPEPKTVKNRIHPDLTVDSQSGVDELVRRGATVLRRPDDEIDWTVMADPEGNEFVVFVDESAPPPAAEAAS</sequence>
<dbReference type="PANTHER" id="PTHR35908">
    <property type="entry name" value="HYPOTHETICAL FUSION PROTEIN"/>
    <property type="match status" value="1"/>
</dbReference>
<dbReference type="Proteomes" id="UP000230842">
    <property type="component" value="Unassembled WGS sequence"/>
</dbReference>
<dbReference type="OrthoDB" id="3212826at2"/>
<evidence type="ECO:0000313" key="2">
    <source>
        <dbReference type="EMBL" id="PJJ56721.1"/>
    </source>
</evidence>
<proteinExistence type="predicted"/>
<dbReference type="SUPFAM" id="SSF54593">
    <property type="entry name" value="Glyoxalase/Bleomycin resistance protein/Dihydroxybiphenyl dioxygenase"/>
    <property type="match status" value="2"/>
</dbReference>
<protein>
    <recommendedName>
        <fullName evidence="1">Glyoxalase-like domain-containing protein</fullName>
    </recommendedName>
</protein>
<evidence type="ECO:0000259" key="1">
    <source>
        <dbReference type="Pfam" id="PF18029"/>
    </source>
</evidence>
<feature type="domain" description="Glyoxalase-like" evidence="1">
    <location>
        <begin position="28"/>
        <end position="126"/>
    </location>
</feature>
<evidence type="ECO:0000313" key="3">
    <source>
        <dbReference type="Proteomes" id="UP000230842"/>
    </source>
</evidence>